<dbReference type="Pfam" id="PF03484">
    <property type="entry name" value="B5"/>
    <property type="match status" value="1"/>
</dbReference>
<evidence type="ECO:0000256" key="4">
    <source>
        <dbReference type="ARBA" id="ARBA00022490"/>
    </source>
</evidence>
<feature type="binding site" evidence="15">
    <location>
        <position position="462"/>
    </location>
    <ligand>
        <name>Mg(2+)</name>
        <dbReference type="ChEBI" id="CHEBI:18420"/>
        <note>shared with alpha subunit</note>
    </ligand>
</feature>
<dbReference type="GO" id="GO:0004826">
    <property type="term" value="F:phenylalanine-tRNA ligase activity"/>
    <property type="evidence" value="ECO:0007669"/>
    <property type="project" value="UniProtKB-UniRule"/>
</dbReference>
<keyword evidence="21" id="KW-1185">Reference proteome</keyword>
<dbReference type="SMART" id="SM00873">
    <property type="entry name" value="B3_4"/>
    <property type="match status" value="1"/>
</dbReference>
<dbReference type="InterPro" id="IPR045864">
    <property type="entry name" value="aa-tRNA-synth_II/BPL/LPL"/>
</dbReference>
<feature type="domain" description="FDX-ACB" evidence="18">
    <location>
        <begin position="698"/>
        <end position="791"/>
    </location>
</feature>
<dbReference type="CDD" id="cd02796">
    <property type="entry name" value="tRNA_bind_bactPheRS"/>
    <property type="match status" value="1"/>
</dbReference>
<keyword evidence="12 15" id="KW-0648">Protein biosynthesis</keyword>
<evidence type="ECO:0000256" key="15">
    <source>
        <dbReference type="HAMAP-Rule" id="MF_00283"/>
    </source>
</evidence>
<comment type="subcellular location">
    <subcellularLocation>
        <location evidence="1 15">Cytoplasm</location>
    </subcellularLocation>
</comment>
<dbReference type="SUPFAM" id="SSF56037">
    <property type="entry name" value="PheT/TilS domain"/>
    <property type="match status" value="1"/>
</dbReference>
<proteinExistence type="inferred from homology"/>
<evidence type="ECO:0000313" key="20">
    <source>
        <dbReference type="EMBL" id="SFM97046.1"/>
    </source>
</evidence>
<organism evidence="20 21">
    <name type="scientific">Dokdonella immobilis</name>
    <dbReference type="NCBI Taxonomy" id="578942"/>
    <lineage>
        <taxon>Bacteria</taxon>
        <taxon>Pseudomonadati</taxon>
        <taxon>Pseudomonadota</taxon>
        <taxon>Gammaproteobacteria</taxon>
        <taxon>Lysobacterales</taxon>
        <taxon>Rhodanobacteraceae</taxon>
        <taxon>Dokdonella</taxon>
    </lineage>
</organism>
<dbReference type="FunFam" id="3.30.930.10:FF:000022">
    <property type="entry name" value="Phenylalanine--tRNA ligase beta subunit"/>
    <property type="match status" value="1"/>
</dbReference>
<dbReference type="SUPFAM" id="SSF46955">
    <property type="entry name" value="Putative DNA-binding domain"/>
    <property type="match status" value="1"/>
</dbReference>
<evidence type="ECO:0000256" key="10">
    <source>
        <dbReference type="ARBA" id="ARBA00022842"/>
    </source>
</evidence>
<dbReference type="Pfam" id="PF03147">
    <property type="entry name" value="FDX-ACB"/>
    <property type="match status" value="1"/>
</dbReference>
<dbReference type="STRING" id="578942.SAMN05216289_101182"/>
<protein>
    <recommendedName>
        <fullName evidence="15">Phenylalanine--tRNA ligase beta subunit</fullName>
        <ecNumber evidence="15">6.1.1.20</ecNumber>
    </recommendedName>
    <alternativeName>
        <fullName evidence="15">Phenylalanyl-tRNA synthetase beta subunit</fullName>
        <shortName evidence="15">PheRS</shortName>
    </alternativeName>
</protein>
<evidence type="ECO:0000256" key="12">
    <source>
        <dbReference type="ARBA" id="ARBA00022917"/>
    </source>
</evidence>
<dbReference type="GO" id="GO:0000287">
    <property type="term" value="F:magnesium ion binding"/>
    <property type="evidence" value="ECO:0007669"/>
    <property type="project" value="UniProtKB-UniRule"/>
</dbReference>
<feature type="binding site" evidence="15">
    <location>
        <position position="453"/>
    </location>
    <ligand>
        <name>Mg(2+)</name>
        <dbReference type="ChEBI" id="CHEBI:18420"/>
        <note>shared with alpha subunit</note>
    </ligand>
</feature>
<keyword evidence="9 15" id="KW-0067">ATP-binding</keyword>
<dbReference type="Gene3D" id="3.50.40.10">
    <property type="entry name" value="Phenylalanyl-trna Synthetase, Chain B, domain 3"/>
    <property type="match status" value="1"/>
</dbReference>
<feature type="binding site" evidence="15">
    <location>
        <position position="459"/>
    </location>
    <ligand>
        <name>Mg(2+)</name>
        <dbReference type="ChEBI" id="CHEBI:18420"/>
        <note>shared with alpha subunit</note>
    </ligand>
</feature>
<keyword evidence="13 15" id="KW-0030">Aminoacyl-tRNA synthetase</keyword>
<dbReference type="InterPro" id="IPR005147">
    <property type="entry name" value="tRNA_synthase_B5-dom"/>
</dbReference>
<dbReference type="InterPro" id="IPR004532">
    <property type="entry name" value="Phe-tRNA-ligase_IIc_bsu_bact"/>
</dbReference>
<evidence type="ECO:0000256" key="7">
    <source>
        <dbReference type="ARBA" id="ARBA00022723"/>
    </source>
</evidence>
<dbReference type="PANTHER" id="PTHR10947:SF0">
    <property type="entry name" value="PHENYLALANINE--TRNA LIGASE BETA SUBUNIT"/>
    <property type="match status" value="1"/>
</dbReference>
<dbReference type="InterPro" id="IPR045060">
    <property type="entry name" value="Phe-tRNA-ligase_IIc_bsu"/>
</dbReference>
<dbReference type="Pfam" id="PF01588">
    <property type="entry name" value="tRNA_bind"/>
    <property type="match status" value="1"/>
</dbReference>
<evidence type="ECO:0000256" key="1">
    <source>
        <dbReference type="ARBA" id="ARBA00004496"/>
    </source>
</evidence>
<keyword evidence="6 15" id="KW-0436">Ligase</keyword>
<evidence type="ECO:0000313" key="21">
    <source>
        <dbReference type="Proteomes" id="UP000198575"/>
    </source>
</evidence>
<comment type="subunit">
    <text evidence="3 15">Tetramer of two alpha and two beta subunits.</text>
</comment>
<dbReference type="FunFam" id="3.30.70.380:FF:000001">
    <property type="entry name" value="Phenylalanine--tRNA ligase beta subunit"/>
    <property type="match status" value="1"/>
</dbReference>
<keyword evidence="7 15" id="KW-0479">Metal-binding</keyword>
<evidence type="ECO:0000256" key="2">
    <source>
        <dbReference type="ARBA" id="ARBA00008653"/>
    </source>
</evidence>
<dbReference type="InterPro" id="IPR020825">
    <property type="entry name" value="Phe-tRNA_synthase-like_B3/B4"/>
</dbReference>
<dbReference type="NCBIfam" id="TIGR00472">
    <property type="entry name" value="pheT_bact"/>
    <property type="match status" value="1"/>
</dbReference>
<comment type="catalytic activity">
    <reaction evidence="14 15">
        <text>tRNA(Phe) + L-phenylalanine + ATP = L-phenylalanyl-tRNA(Phe) + AMP + diphosphate + H(+)</text>
        <dbReference type="Rhea" id="RHEA:19413"/>
        <dbReference type="Rhea" id="RHEA-COMP:9668"/>
        <dbReference type="Rhea" id="RHEA-COMP:9699"/>
        <dbReference type="ChEBI" id="CHEBI:15378"/>
        <dbReference type="ChEBI" id="CHEBI:30616"/>
        <dbReference type="ChEBI" id="CHEBI:33019"/>
        <dbReference type="ChEBI" id="CHEBI:58095"/>
        <dbReference type="ChEBI" id="CHEBI:78442"/>
        <dbReference type="ChEBI" id="CHEBI:78531"/>
        <dbReference type="ChEBI" id="CHEBI:456215"/>
        <dbReference type="EC" id="6.1.1.20"/>
    </reaction>
</comment>
<evidence type="ECO:0000259" key="17">
    <source>
        <dbReference type="PROSITE" id="PS50886"/>
    </source>
</evidence>
<feature type="domain" description="TRNA-binding" evidence="17">
    <location>
        <begin position="39"/>
        <end position="147"/>
    </location>
</feature>
<dbReference type="RefSeq" id="WP_092403998.1">
    <property type="nucleotide sequence ID" value="NZ_FOVF01000001.1"/>
</dbReference>
<evidence type="ECO:0000256" key="13">
    <source>
        <dbReference type="ARBA" id="ARBA00023146"/>
    </source>
</evidence>
<dbReference type="Gene3D" id="3.30.70.380">
    <property type="entry name" value="Ferrodoxin-fold anticodon-binding domain"/>
    <property type="match status" value="1"/>
</dbReference>
<dbReference type="InterPro" id="IPR005121">
    <property type="entry name" value="Fdx_antiC-bd"/>
</dbReference>
<dbReference type="CDD" id="cd00769">
    <property type="entry name" value="PheRS_beta_core"/>
    <property type="match status" value="1"/>
</dbReference>
<reference evidence="20 21" key="1">
    <citation type="submission" date="2016-10" db="EMBL/GenBank/DDBJ databases">
        <authorList>
            <person name="de Groot N.N."/>
        </authorList>
    </citation>
    <scope>NUCLEOTIDE SEQUENCE [LARGE SCALE GENOMIC DNA]</scope>
    <source>
        <strain evidence="20 21">CGMCC 1.7659</strain>
    </source>
</reference>
<dbReference type="SMART" id="SM00874">
    <property type="entry name" value="B5"/>
    <property type="match status" value="1"/>
</dbReference>
<evidence type="ECO:0000256" key="14">
    <source>
        <dbReference type="ARBA" id="ARBA00049255"/>
    </source>
</evidence>
<dbReference type="InterPro" id="IPR036690">
    <property type="entry name" value="Fdx_antiC-bd_sf"/>
</dbReference>
<gene>
    <name evidence="15" type="primary">pheT</name>
    <name evidence="20" type="ORF">SAMN05216289_101182</name>
</gene>
<keyword evidence="10 15" id="KW-0460">Magnesium</keyword>
<name>A0A1I4V754_9GAMM</name>
<dbReference type="GO" id="GO:0000049">
    <property type="term" value="F:tRNA binding"/>
    <property type="evidence" value="ECO:0007669"/>
    <property type="project" value="UniProtKB-UniRule"/>
</dbReference>
<dbReference type="PANTHER" id="PTHR10947">
    <property type="entry name" value="PHENYLALANYL-TRNA SYNTHETASE BETA CHAIN AND LEUCINE-RICH REPEAT-CONTAINING PROTEIN 47"/>
    <property type="match status" value="1"/>
</dbReference>
<dbReference type="SUPFAM" id="SSF50249">
    <property type="entry name" value="Nucleic acid-binding proteins"/>
    <property type="match status" value="1"/>
</dbReference>
<dbReference type="GO" id="GO:0006432">
    <property type="term" value="P:phenylalanyl-tRNA aminoacylation"/>
    <property type="evidence" value="ECO:0007669"/>
    <property type="project" value="UniProtKB-UniRule"/>
</dbReference>
<dbReference type="OrthoDB" id="9805455at2"/>
<feature type="domain" description="B5" evidence="19">
    <location>
        <begin position="400"/>
        <end position="475"/>
    </location>
</feature>
<evidence type="ECO:0000256" key="9">
    <source>
        <dbReference type="ARBA" id="ARBA00022840"/>
    </source>
</evidence>
<dbReference type="SUPFAM" id="SSF55681">
    <property type="entry name" value="Class II aaRS and biotin synthetases"/>
    <property type="match status" value="1"/>
</dbReference>
<dbReference type="InterPro" id="IPR012340">
    <property type="entry name" value="NA-bd_OB-fold"/>
</dbReference>
<dbReference type="Gene3D" id="2.40.50.140">
    <property type="entry name" value="Nucleic acid-binding proteins"/>
    <property type="match status" value="1"/>
</dbReference>
<keyword evidence="4 15" id="KW-0963">Cytoplasm</keyword>
<evidence type="ECO:0000256" key="11">
    <source>
        <dbReference type="ARBA" id="ARBA00022884"/>
    </source>
</evidence>
<dbReference type="Gene3D" id="3.30.930.10">
    <property type="entry name" value="Bira Bifunctional Protein, Domain 2"/>
    <property type="match status" value="1"/>
</dbReference>
<dbReference type="AlphaFoldDB" id="A0A1I4V754"/>
<dbReference type="Pfam" id="PF03483">
    <property type="entry name" value="B3_4"/>
    <property type="match status" value="1"/>
</dbReference>
<keyword evidence="8 15" id="KW-0547">Nucleotide-binding</keyword>
<evidence type="ECO:0000256" key="6">
    <source>
        <dbReference type="ARBA" id="ARBA00022598"/>
    </source>
</evidence>
<dbReference type="EMBL" id="FOVF01000001">
    <property type="protein sequence ID" value="SFM97046.1"/>
    <property type="molecule type" value="Genomic_DNA"/>
</dbReference>
<dbReference type="NCBIfam" id="NF045760">
    <property type="entry name" value="YtpR"/>
    <property type="match status" value="1"/>
</dbReference>
<evidence type="ECO:0000256" key="5">
    <source>
        <dbReference type="ARBA" id="ARBA00022555"/>
    </source>
</evidence>
<dbReference type="InterPro" id="IPR009061">
    <property type="entry name" value="DNA-bd_dom_put_sf"/>
</dbReference>
<evidence type="ECO:0000259" key="18">
    <source>
        <dbReference type="PROSITE" id="PS51447"/>
    </source>
</evidence>
<keyword evidence="5 16" id="KW-0820">tRNA-binding</keyword>
<dbReference type="GO" id="GO:0005524">
    <property type="term" value="F:ATP binding"/>
    <property type="evidence" value="ECO:0007669"/>
    <property type="project" value="UniProtKB-UniRule"/>
</dbReference>
<sequence length="792" mass="85641">MKFSENWLRELVDIPAGRDELVERLTMSGLEVEGVEVLGAALDGVVVGEIIAADRHPDADKLKVCRVDIGSGDPLQIVCGAPNARVGLKAPLATVGTRVGEITIKAAKLRGIESNGMLCSGRELGFDADADGLFELAADAVVGRSLAECMGFPDAAIELGLTPNRPDCLGMYGLAREVAAEFGSKPRIAQIPAVAPSLADTLPVELAAPADCPRYCGRLVRGLDAMAATPQWLKDRLRRSGIRPISVLVDIANYVMIETGQPMHAFDAQTLAAPLVVRRASRGESLKLLDERTVALDEDFLVIADRDKAVALAGIMGGHETRVTDATVDVFLEAAHFSPACISGRARRLGLHTDASHRFERGVDAELPRQAIERATALLIDIAGGDAGPLTETVAREHLPKRVEVTLRRDRLRRILGHDVADAEVACILDSLGMQVAEAAQGWKAIPSSARFDIAIEEDLIEEVARIHGYARVPVQAPRGEITPAAIPESRVAANRIREQLASRGYAEAICYAFVEAELLRSWGLDEAPIALANPLSAEMAVMRTSLLPGLVAALDNNRKRQQQRVRLFELGRSYQMRDGVPAEIERIAGVASGDASAEQWAEPRRKIDFFDIKGDLVSMLELTGADAREFRFDLGGPGWLHPGRAATVWRGDSRVGWVGQLDPRLQKTLDLDEDVYVFELELEATTRRSVPTARPVSRFPSLRRDIAVVLADDIPFAEIAAAIQAAVGERLVDLMLFDRYAGPNLGNGVRSLAMGLILQDRSRTLTDQDADQCVDLAVSALATGYNAKLRG</sequence>
<dbReference type="Pfam" id="PF17759">
    <property type="entry name" value="tRNA_synthFbeta"/>
    <property type="match status" value="1"/>
</dbReference>
<dbReference type="SMART" id="SM00896">
    <property type="entry name" value="FDX-ACB"/>
    <property type="match status" value="1"/>
</dbReference>
<dbReference type="PROSITE" id="PS51483">
    <property type="entry name" value="B5"/>
    <property type="match status" value="1"/>
</dbReference>
<dbReference type="SUPFAM" id="SSF54991">
    <property type="entry name" value="Anticodon-binding domain of PheRS"/>
    <property type="match status" value="1"/>
</dbReference>
<evidence type="ECO:0000256" key="8">
    <source>
        <dbReference type="ARBA" id="ARBA00022741"/>
    </source>
</evidence>
<dbReference type="Gene3D" id="3.30.56.10">
    <property type="match status" value="2"/>
</dbReference>
<keyword evidence="11 16" id="KW-0694">RNA-binding</keyword>
<evidence type="ECO:0000259" key="19">
    <source>
        <dbReference type="PROSITE" id="PS51483"/>
    </source>
</evidence>
<dbReference type="InterPro" id="IPR033714">
    <property type="entry name" value="tRNA_bind_bactPheRS"/>
</dbReference>
<evidence type="ECO:0000256" key="16">
    <source>
        <dbReference type="PROSITE-ProRule" id="PRU00209"/>
    </source>
</evidence>
<comment type="similarity">
    <text evidence="2 15">Belongs to the phenylalanyl-tRNA synthetase beta subunit family. Type 1 subfamily.</text>
</comment>
<dbReference type="InterPro" id="IPR041616">
    <property type="entry name" value="PheRS_beta_core"/>
</dbReference>
<dbReference type="PROSITE" id="PS50886">
    <property type="entry name" value="TRBD"/>
    <property type="match status" value="1"/>
</dbReference>
<feature type="binding site" evidence="15">
    <location>
        <position position="463"/>
    </location>
    <ligand>
        <name>Mg(2+)</name>
        <dbReference type="ChEBI" id="CHEBI:18420"/>
        <note>shared with alpha subunit</note>
    </ligand>
</feature>
<comment type="cofactor">
    <cofactor evidence="15">
        <name>Mg(2+)</name>
        <dbReference type="ChEBI" id="CHEBI:18420"/>
    </cofactor>
    <text evidence="15">Binds 2 magnesium ions per tetramer.</text>
</comment>
<dbReference type="GO" id="GO:0009328">
    <property type="term" value="C:phenylalanine-tRNA ligase complex"/>
    <property type="evidence" value="ECO:0007669"/>
    <property type="project" value="TreeGrafter"/>
</dbReference>
<dbReference type="InterPro" id="IPR002547">
    <property type="entry name" value="tRNA-bd_dom"/>
</dbReference>
<dbReference type="HAMAP" id="MF_00283">
    <property type="entry name" value="Phe_tRNA_synth_beta1"/>
    <property type="match status" value="1"/>
</dbReference>
<evidence type="ECO:0000256" key="3">
    <source>
        <dbReference type="ARBA" id="ARBA00011209"/>
    </source>
</evidence>
<dbReference type="FunFam" id="2.40.50.140:FF:000045">
    <property type="entry name" value="Phenylalanine--tRNA ligase beta subunit"/>
    <property type="match status" value="1"/>
</dbReference>
<dbReference type="PROSITE" id="PS51447">
    <property type="entry name" value="FDX_ACB"/>
    <property type="match status" value="1"/>
</dbReference>
<dbReference type="FunFam" id="3.50.40.10:FF:000001">
    <property type="entry name" value="Phenylalanine--tRNA ligase beta subunit"/>
    <property type="match status" value="1"/>
</dbReference>
<dbReference type="FunFam" id="3.30.56.10:FF:000002">
    <property type="entry name" value="Phenylalanine--tRNA ligase beta subunit"/>
    <property type="match status" value="1"/>
</dbReference>
<dbReference type="InterPro" id="IPR005146">
    <property type="entry name" value="B3/B4_tRNA-bd"/>
</dbReference>
<dbReference type="Proteomes" id="UP000198575">
    <property type="component" value="Unassembled WGS sequence"/>
</dbReference>
<dbReference type="EC" id="6.1.1.20" evidence="15"/>
<accession>A0A1I4V754</accession>